<evidence type="ECO:0000313" key="19">
    <source>
        <dbReference type="Proteomes" id="UP001431783"/>
    </source>
</evidence>
<dbReference type="EC" id="2.3.2.27" evidence="4 16"/>
<organism evidence="18 19">
    <name type="scientific">Henosepilachna vigintioctopunctata</name>
    <dbReference type="NCBI Taxonomy" id="420089"/>
    <lineage>
        <taxon>Eukaryota</taxon>
        <taxon>Metazoa</taxon>
        <taxon>Ecdysozoa</taxon>
        <taxon>Arthropoda</taxon>
        <taxon>Hexapoda</taxon>
        <taxon>Insecta</taxon>
        <taxon>Pterygota</taxon>
        <taxon>Neoptera</taxon>
        <taxon>Endopterygota</taxon>
        <taxon>Coleoptera</taxon>
        <taxon>Polyphaga</taxon>
        <taxon>Cucujiformia</taxon>
        <taxon>Coccinelloidea</taxon>
        <taxon>Coccinellidae</taxon>
        <taxon>Epilachninae</taxon>
        <taxon>Epilachnini</taxon>
        <taxon>Henosepilachna</taxon>
    </lineage>
</organism>
<keyword evidence="19" id="KW-1185">Reference proteome</keyword>
<comment type="subcellular location">
    <subcellularLocation>
        <location evidence="2 16">Nucleus</location>
    </subcellularLocation>
</comment>
<keyword evidence="6 16" id="KW-0808">Transferase</keyword>
<proteinExistence type="inferred from homology"/>
<evidence type="ECO:0000313" key="18">
    <source>
        <dbReference type="EMBL" id="KAK9875374.1"/>
    </source>
</evidence>
<protein>
    <recommendedName>
        <fullName evidence="5 16">Non-structural maintenance of chromosomes element 1 homolog</fullName>
        <ecNumber evidence="4 16">2.3.2.27</ecNumber>
    </recommendedName>
</protein>
<comment type="catalytic activity">
    <reaction evidence="1 16">
        <text>S-ubiquitinyl-[E2 ubiquitin-conjugating enzyme]-L-cysteine + [acceptor protein]-L-lysine = [E2 ubiquitin-conjugating enzyme]-L-cysteine + N(6)-ubiquitinyl-[acceptor protein]-L-lysine.</text>
        <dbReference type="EC" id="2.3.2.27"/>
    </reaction>
</comment>
<sequence length="260" mass="30386">MECIENIHRYFIQFMLKNGISTIPRATRYCSKVGNETISEEKLGIIVNQINRVISNQYFKIIFAKCEVTQVEMVIWLSLKNDTLTKLHLNFTERQLEYFQSILHEIINSEQRKLMFVVCINITSSLTGNLSRDNALKVLEKWIEAGYFVKNDEFVHLGPRLIFEFTSYLRSCRPECVCCLCSEISFTGKICDSCDKIFHSFCIERYMRSHSSCPNCKEEWSETQVFKNIAQDNTTNFIDSDIEDMDYSEVVNEPGPSHRR</sequence>
<evidence type="ECO:0000256" key="11">
    <source>
        <dbReference type="ARBA" id="ARBA00022833"/>
    </source>
</evidence>
<evidence type="ECO:0000256" key="15">
    <source>
        <dbReference type="PROSITE-ProRule" id="PRU00175"/>
    </source>
</evidence>
<evidence type="ECO:0000256" key="8">
    <source>
        <dbReference type="ARBA" id="ARBA00022763"/>
    </source>
</evidence>
<evidence type="ECO:0000256" key="14">
    <source>
        <dbReference type="ARBA" id="ARBA00023242"/>
    </source>
</evidence>
<keyword evidence="13 16" id="KW-0234">DNA repair</keyword>
<comment type="similarity">
    <text evidence="3 16">Belongs to the NSE1 family.</text>
</comment>
<dbReference type="PANTHER" id="PTHR20973">
    <property type="entry name" value="NON-SMC ELEMENT 1-RELATED"/>
    <property type="match status" value="1"/>
</dbReference>
<dbReference type="Proteomes" id="UP001431783">
    <property type="component" value="Unassembled WGS sequence"/>
</dbReference>
<evidence type="ECO:0000256" key="5">
    <source>
        <dbReference type="ARBA" id="ARBA00019422"/>
    </source>
</evidence>
<dbReference type="GO" id="GO:0061630">
    <property type="term" value="F:ubiquitin protein ligase activity"/>
    <property type="evidence" value="ECO:0007669"/>
    <property type="project" value="UniProtKB-EC"/>
</dbReference>
<dbReference type="PROSITE" id="PS50089">
    <property type="entry name" value="ZF_RING_2"/>
    <property type="match status" value="1"/>
</dbReference>
<dbReference type="SUPFAM" id="SSF57850">
    <property type="entry name" value="RING/U-box"/>
    <property type="match status" value="1"/>
</dbReference>
<dbReference type="InterPro" id="IPR001841">
    <property type="entry name" value="Znf_RING"/>
</dbReference>
<name>A0AAW1TXB5_9CUCU</name>
<keyword evidence="8 16" id="KW-0227">DNA damage</keyword>
<evidence type="ECO:0000256" key="9">
    <source>
        <dbReference type="ARBA" id="ARBA00022771"/>
    </source>
</evidence>
<keyword evidence="10 16" id="KW-0833">Ubl conjugation pathway</keyword>
<evidence type="ECO:0000256" key="4">
    <source>
        <dbReference type="ARBA" id="ARBA00012483"/>
    </source>
</evidence>
<dbReference type="GO" id="GO:0008270">
    <property type="term" value="F:zinc ion binding"/>
    <property type="evidence" value="ECO:0007669"/>
    <property type="project" value="UniProtKB-KW"/>
</dbReference>
<comment type="subunit">
    <text evidence="16">Component of the Smc5-Smc6 complex.</text>
</comment>
<evidence type="ECO:0000256" key="2">
    <source>
        <dbReference type="ARBA" id="ARBA00004123"/>
    </source>
</evidence>
<reference evidence="18 19" key="1">
    <citation type="submission" date="2023-03" db="EMBL/GenBank/DDBJ databases">
        <title>Genome insight into feeding habits of ladybird beetles.</title>
        <authorList>
            <person name="Li H.-S."/>
            <person name="Huang Y.-H."/>
            <person name="Pang H."/>
        </authorList>
    </citation>
    <scope>NUCLEOTIDE SEQUENCE [LARGE SCALE GENOMIC DNA]</scope>
    <source>
        <strain evidence="18">SYSU_2023b</strain>
        <tissue evidence="18">Whole body</tissue>
    </source>
</reference>
<dbReference type="GO" id="GO:0030915">
    <property type="term" value="C:Smc5-Smc6 complex"/>
    <property type="evidence" value="ECO:0007669"/>
    <property type="project" value="UniProtKB-UniRule"/>
</dbReference>
<evidence type="ECO:0000256" key="3">
    <source>
        <dbReference type="ARBA" id="ARBA00010258"/>
    </source>
</evidence>
<keyword evidence="12 16" id="KW-0233">DNA recombination</keyword>
<evidence type="ECO:0000256" key="12">
    <source>
        <dbReference type="ARBA" id="ARBA00023172"/>
    </source>
</evidence>
<dbReference type="Gene3D" id="1.10.10.10">
    <property type="entry name" value="Winged helix-like DNA-binding domain superfamily/Winged helix DNA-binding domain"/>
    <property type="match status" value="1"/>
</dbReference>
<dbReference type="GO" id="GO:0005634">
    <property type="term" value="C:nucleus"/>
    <property type="evidence" value="ECO:0007669"/>
    <property type="project" value="UniProtKB-SubCell"/>
</dbReference>
<evidence type="ECO:0000256" key="10">
    <source>
        <dbReference type="ARBA" id="ARBA00022786"/>
    </source>
</evidence>
<evidence type="ECO:0000259" key="17">
    <source>
        <dbReference type="PROSITE" id="PS50089"/>
    </source>
</evidence>
<dbReference type="GO" id="GO:0000724">
    <property type="term" value="P:double-strand break repair via homologous recombination"/>
    <property type="evidence" value="ECO:0007669"/>
    <property type="project" value="TreeGrafter"/>
</dbReference>
<dbReference type="PANTHER" id="PTHR20973:SF0">
    <property type="entry name" value="NON-STRUCTURAL MAINTENANCE OF CHROMOSOMES ELEMENT 1 HOMOLOG"/>
    <property type="match status" value="1"/>
</dbReference>
<evidence type="ECO:0000256" key="13">
    <source>
        <dbReference type="ARBA" id="ARBA00023204"/>
    </source>
</evidence>
<evidence type="ECO:0000256" key="16">
    <source>
        <dbReference type="RuleBase" id="RU368018"/>
    </source>
</evidence>
<dbReference type="AlphaFoldDB" id="A0AAW1TXB5"/>
<dbReference type="Gene3D" id="3.30.40.10">
    <property type="entry name" value="Zinc/RING finger domain, C3HC4 (zinc finger)"/>
    <property type="match status" value="1"/>
</dbReference>
<gene>
    <name evidence="18" type="ORF">WA026_007770</name>
</gene>
<comment type="caution">
    <text evidence="18">The sequence shown here is derived from an EMBL/GenBank/DDBJ whole genome shotgun (WGS) entry which is preliminary data.</text>
</comment>
<feature type="domain" description="RING-type" evidence="17">
    <location>
        <begin position="178"/>
        <end position="217"/>
    </location>
</feature>
<dbReference type="Pfam" id="PF08746">
    <property type="entry name" value="zf-RING-like"/>
    <property type="match status" value="1"/>
</dbReference>
<accession>A0AAW1TXB5</accession>
<keyword evidence="14 16" id="KW-0539">Nucleus</keyword>
<dbReference type="InterPro" id="IPR013083">
    <property type="entry name" value="Znf_RING/FYVE/PHD"/>
</dbReference>
<keyword evidence="9 15" id="KW-0863">Zinc-finger</keyword>
<dbReference type="InterPro" id="IPR014857">
    <property type="entry name" value="Nse1_RING_C4HC3-type"/>
</dbReference>
<dbReference type="EMBL" id="JARQZJ010000033">
    <property type="protein sequence ID" value="KAK9875374.1"/>
    <property type="molecule type" value="Genomic_DNA"/>
</dbReference>
<evidence type="ECO:0000256" key="6">
    <source>
        <dbReference type="ARBA" id="ARBA00022679"/>
    </source>
</evidence>
<dbReference type="InterPro" id="IPR036388">
    <property type="entry name" value="WH-like_DNA-bd_sf"/>
</dbReference>
<dbReference type="Pfam" id="PF07574">
    <property type="entry name" value="SMC_Nse1"/>
    <property type="match status" value="1"/>
</dbReference>
<dbReference type="Gene3D" id="3.90.1150.220">
    <property type="match status" value="1"/>
</dbReference>
<keyword evidence="7 16" id="KW-0479">Metal-binding</keyword>
<keyword evidence="11 16" id="KW-0862">Zinc</keyword>
<evidence type="ECO:0000256" key="7">
    <source>
        <dbReference type="ARBA" id="ARBA00022723"/>
    </source>
</evidence>
<evidence type="ECO:0000256" key="1">
    <source>
        <dbReference type="ARBA" id="ARBA00000900"/>
    </source>
</evidence>
<dbReference type="InterPro" id="IPR011513">
    <property type="entry name" value="Nse1"/>
</dbReference>